<dbReference type="AlphaFoldDB" id="A0A1J7J1L9"/>
<evidence type="ECO:0000259" key="4">
    <source>
        <dbReference type="Pfam" id="PF00891"/>
    </source>
</evidence>
<dbReference type="PROSITE" id="PS51683">
    <property type="entry name" value="SAM_OMT_II"/>
    <property type="match status" value="1"/>
</dbReference>
<dbReference type="InterPro" id="IPR036388">
    <property type="entry name" value="WH-like_DNA-bd_sf"/>
</dbReference>
<evidence type="ECO:0000256" key="1">
    <source>
        <dbReference type="ARBA" id="ARBA00022603"/>
    </source>
</evidence>
<name>A0A1J7J1L9_9PEZI</name>
<feature type="domain" description="O-methyltransferase C-terminal" evidence="4">
    <location>
        <begin position="251"/>
        <end position="396"/>
    </location>
</feature>
<evidence type="ECO:0000256" key="3">
    <source>
        <dbReference type="ARBA" id="ARBA00022691"/>
    </source>
</evidence>
<dbReference type="STRING" id="1408157.A0A1J7J1L9"/>
<accession>A0A1J7J1L9</accession>
<keyword evidence="6" id="KW-1185">Reference proteome</keyword>
<keyword evidence="3" id="KW-0949">S-adenosyl-L-methionine</keyword>
<evidence type="ECO:0000256" key="2">
    <source>
        <dbReference type="ARBA" id="ARBA00022679"/>
    </source>
</evidence>
<dbReference type="Proteomes" id="UP000182658">
    <property type="component" value="Unassembled WGS sequence"/>
</dbReference>
<dbReference type="Gene3D" id="3.40.50.150">
    <property type="entry name" value="Vaccinia Virus protein VP39"/>
    <property type="match status" value="1"/>
</dbReference>
<dbReference type="SUPFAM" id="SSF53335">
    <property type="entry name" value="S-adenosyl-L-methionine-dependent methyltransferases"/>
    <property type="match status" value="1"/>
</dbReference>
<evidence type="ECO:0000313" key="6">
    <source>
        <dbReference type="Proteomes" id="UP000182658"/>
    </source>
</evidence>
<keyword evidence="1 5" id="KW-0489">Methyltransferase</keyword>
<keyword evidence="2 5" id="KW-0808">Transferase</keyword>
<dbReference type="SUPFAM" id="SSF46785">
    <property type="entry name" value="Winged helix' DNA-binding domain"/>
    <property type="match status" value="1"/>
</dbReference>
<dbReference type="InterPro" id="IPR001077">
    <property type="entry name" value="COMT_C"/>
</dbReference>
<dbReference type="InterPro" id="IPR016461">
    <property type="entry name" value="COMT-like"/>
</dbReference>
<proteinExistence type="predicted"/>
<dbReference type="InterPro" id="IPR036390">
    <property type="entry name" value="WH_DNA-bd_sf"/>
</dbReference>
<dbReference type="InParanoid" id="A0A1J7J1L9"/>
<sequence>MSAPPPPPPPRTGQDELRLATDKLASAVAEFETHPVPDGSDADKAQRSAVVGAANAVLAAAKNPTDQWMDVTAQNALMAANRLFWEWGVFDAIPLDGAPVSYDELAGKVDVQAKLLTRIGGVIVSMGVLKQVGDNQVAHTPRSLIFTKDNPVGLVYQMAWENGFVVYAQLPNYFAAYGRKEPETLTHVPGTFAYGHPEQSYYEMLEHDPVRMRRFMRAMAPIEERMPIAGIYDFSWAVAAAPKADSDSERPLFVDVGGGRGHAIKAIRAEYPGLPIERFVLQDRPEVIEAGEKLDDPDLRGVQRMVVDFHESQPLQGALIYWIRRCLHNYGDAVSTNMLRKIADAMAPDSRLLLQEDVMENPPNHMAAMLDFMMLGFGGKQRTLQTWEEVVGNAGLRISSISRGEGPWRSLAVIECVKTGE</sequence>
<gene>
    <name evidence="5" type="ORF">CONLIGDRAFT_719589</name>
</gene>
<dbReference type="OrthoDB" id="1535081at2759"/>
<evidence type="ECO:0000313" key="5">
    <source>
        <dbReference type="EMBL" id="OIW23060.1"/>
    </source>
</evidence>
<dbReference type="InterPro" id="IPR029063">
    <property type="entry name" value="SAM-dependent_MTases_sf"/>
</dbReference>
<dbReference type="Pfam" id="PF00891">
    <property type="entry name" value="Methyltransf_2"/>
    <property type="match status" value="1"/>
</dbReference>
<dbReference type="GO" id="GO:0032259">
    <property type="term" value="P:methylation"/>
    <property type="evidence" value="ECO:0007669"/>
    <property type="project" value="UniProtKB-KW"/>
</dbReference>
<dbReference type="PANTHER" id="PTHR43712:SF2">
    <property type="entry name" value="O-METHYLTRANSFERASE CICE"/>
    <property type="match status" value="1"/>
</dbReference>
<protein>
    <submittedName>
        <fullName evidence="5">O-methyltransferase</fullName>
    </submittedName>
</protein>
<dbReference type="PANTHER" id="PTHR43712">
    <property type="entry name" value="PUTATIVE (AFU_ORTHOLOGUE AFUA_4G14580)-RELATED"/>
    <property type="match status" value="1"/>
</dbReference>
<organism evidence="5 6">
    <name type="scientific">Coniochaeta ligniaria NRRL 30616</name>
    <dbReference type="NCBI Taxonomy" id="1408157"/>
    <lineage>
        <taxon>Eukaryota</taxon>
        <taxon>Fungi</taxon>
        <taxon>Dikarya</taxon>
        <taxon>Ascomycota</taxon>
        <taxon>Pezizomycotina</taxon>
        <taxon>Sordariomycetes</taxon>
        <taxon>Sordariomycetidae</taxon>
        <taxon>Coniochaetales</taxon>
        <taxon>Coniochaetaceae</taxon>
        <taxon>Coniochaeta</taxon>
    </lineage>
</organism>
<dbReference type="EMBL" id="KV875109">
    <property type="protein sequence ID" value="OIW23060.1"/>
    <property type="molecule type" value="Genomic_DNA"/>
</dbReference>
<reference evidence="5 6" key="1">
    <citation type="submission" date="2016-10" db="EMBL/GenBank/DDBJ databases">
        <title>Draft genome sequence of Coniochaeta ligniaria NRRL30616, a lignocellulolytic fungus for bioabatement of inhibitors in plant biomass hydrolysates.</title>
        <authorList>
            <consortium name="DOE Joint Genome Institute"/>
            <person name="Jimenez D.J."/>
            <person name="Hector R.E."/>
            <person name="Riley R."/>
            <person name="Sun H."/>
            <person name="Grigoriev I.V."/>
            <person name="Van Elsas J.D."/>
            <person name="Nichols N.N."/>
        </authorList>
    </citation>
    <scope>NUCLEOTIDE SEQUENCE [LARGE SCALE GENOMIC DNA]</scope>
    <source>
        <strain evidence="5 6">NRRL 30616</strain>
    </source>
</reference>
<dbReference type="GO" id="GO:0008171">
    <property type="term" value="F:O-methyltransferase activity"/>
    <property type="evidence" value="ECO:0007669"/>
    <property type="project" value="InterPro"/>
</dbReference>
<dbReference type="Gene3D" id="1.10.10.10">
    <property type="entry name" value="Winged helix-like DNA-binding domain superfamily/Winged helix DNA-binding domain"/>
    <property type="match status" value="1"/>
</dbReference>